<dbReference type="InterPro" id="IPR000742">
    <property type="entry name" value="EGF"/>
</dbReference>
<dbReference type="Proteomes" id="UP000037035">
    <property type="component" value="Unassembled WGS sequence"/>
</dbReference>
<dbReference type="SMART" id="SM00382">
    <property type="entry name" value="AAA"/>
    <property type="match status" value="1"/>
</dbReference>
<dbReference type="Pfam" id="PF01061">
    <property type="entry name" value="ABC2_membrane"/>
    <property type="match status" value="1"/>
</dbReference>
<evidence type="ECO:0000259" key="12">
    <source>
        <dbReference type="PROSITE" id="PS50026"/>
    </source>
</evidence>
<dbReference type="GO" id="GO:0016887">
    <property type="term" value="F:ATP hydrolysis activity"/>
    <property type="evidence" value="ECO:0007669"/>
    <property type="project" value="InterPro"/>
</dbReference>
<feature type="transmembrane region" description="Helical" evidence="10">
    <location>
        <begin position="926"/>
        <end position="946"/>
    </location>
</feature>
<dbReference type="PANTHER" id="PTHR48041:SF2">
    <property type="entry name" value="ATP-DEPENDENT PERMEASE-RELATED"/>
    <property type="match status" value="1"/>
</dbReference>
<feature type="compositionally biased region" description="Polar residues" evidence="9">
    <location>
        <begin position="663"/>
        <end position="677"/>
    </location>
</feature>
<dbReference type="SUPFAM" id="SSF52540">
    <property type="entry name" value="P-loop containing nucleoside triphosphate hydrolases"/>
    <property type="match status" value="1"/>
</dbReference>
<sequence length="1066" mass="117733">MANQQLSKLLLLIISAHLALSLKSIINYSPVSQPSIIRAAGLLQAGGRPPGCPPCPECFNCQLPKFNCKQFGTCSEFDGQCKCPTGFGGQDCGEPVCGSLAEGDQRHVRQDNSTSCQCSDGWTGINCNVCETDQACSALVPPLDDSTGRPYHHSVRSISIPKSPSNKSGAVCYKGGYTVKQSYQMCNVTNRKILDMLPGRPPQASFTCDAKNASCQFQFWIGYIESFYCALEDCQQSIQVGYEGQPNITRNECKKVQCKCIPGRMMCGESGSVDISDFLSQEIAGPGKFSCSSDKKGCRFEEPAMNQLITDIFGDDSITLNCQAGECMHYSMVPGFKVPAKPDNVKMVVLSIAVAAFFVAGASWLFWYLGKNRANKYPAIYGKNRIDPAEQDALAAHVPTDLTFSKIAYSINHTKSVLRQVSGKAKSGQLMAIMGASGAGKSSLLDILAKKSKAGFVTGDILVNDMQISNDQFKSLLGYVDQEDTLMSTLTVYEAVLFSAMLRLPNAMHLDAKKVRTLETLEELGILHLKDSFIGRSGRRSISGGEKRRVSIACELVTNPSILFLDEPTSGLDSFNAFNVVESLSQLAKNYQRTIVLTIHQPQSNIVSLFNQLILLGNGGRLIYSGPFDACNDYFAKIGHPCPPGYNIADFLIDLTMKHRSNTPKTVSGPSKTQGGTSELLHGDSEECGGYEPAEDETELLLRNSSEESTTSKSTLTTTLQDRFTKQQGDTSQDYSLLDQLAASFEASDIYQSFEKKFDSVQTRGLIIGPGVGDKLNKYLMARSRDRAGFFQQFMVLCNRAFKNLYRDPMLMFAHYILAIFLAIVCASLFRNVTLDIPGFQGRMGLFFFILALFGFSSLTAITIFSEERILFMRERSNNYYSPVSYFLSKTIMDIVPLRILPPFILGCIIYYPVGLVPTLEQFWKFIFALISFNLVSFSLVLLISLICDDSGVANLVGSLIMLFNLLFAGLLVNRDKLPYGTAWLQDISFYHAAFEGLLVNEVRYLTLADKRYGVDIEVPSASLLSVFGFRTTAFWFPDMANLVFLFILLMSLSFLTMVFLVKERR</sequence>
<accession>A0A0L6UGW3</accession>
<dbReference type="PROSITE" id="PS00211">
    <property type="entry name" value="ABC_TRANSPORTER_1"/>
    <property type="match status" value="1"/>
</dbReference>
<feature type="disulfide bond" evidence="8">
    <location>
        <begin position="118"/>
        <end position="127"/>
    </location>
</feature>
<keyword evidence="4" id="KW-0547">Nucleotide-binding</keyword>
<evidence type="ECO:0008006" key="16">
    <source>
        <dbReference type="Google" id="ProtNLM"/>
    </source>
</evidence>
<organism evidence="14 15">
    <name type="scientific">Puccinia sorghi</name>
    <dbReference type="NCBI Taxonomy" id="27349"/>
    <lineage>
        <taxon>Eukaryota</taxon>
        <taxon>Fungi</taxon>
        <taxon>Dikarya</taxon>
        <taxon>Basidiomycota</taxon>
        <taxon>Pucciniomycotina</taxon>
        <taxon>Pucciniomycetes</taxon>
        <taxon>Pucciniales</taxon>
        <taxon>Pucciniaceae</taxon>
        <taxon>Puccinia</taxon>
    </lineage>
</organism>
<keyword evidence="2" id="KW-0813">Transport</keyword>
<dbReference type="CDD" id="cd03213">
    <property type="entry name" value="ABCG_EPDR"/>
    <property type="match status" value="1"/>
</dbReference>
<feature type="domain" description="ABC transporter" evidence="13">
    <location>
        <begin position="402"/>
        <end position="643"/>
    </location>
</feature>
<feature type="transmembrane region" description="Helical" evidence="10">
    <location>
        <begin position="810"/>
        <end position="830"/>
    </location>
</feature>
<protein>
    <recommendedName>
        <fullName evidence="16">ABC transporter domain-containing protein</fullName>
    </recommendedName>
</protein>
<dbReference type="GO" id="GO:0005524">
    <property type="term" value="F:ATP binding"/>
    <property type="evidence" value="ECO:0007669"/>
    <property type="project" value="UniProtKB-KW"/>
</dbReference>
<dbReference type="Pfam" id="PF00005">
    <property type="entry name" value="ABC_tran"/>
    <property type="match status" value="1"/>
</dbReference>
<dbReference type="Gene3D" id="2.10.25.10">
    <property type="entry name" value="Laminin"/>
    <property type="match status" value="1"/>
</dbReference>
<evidence type="ECO:0000256" key="7">
    <source>
        <dbReference type="ARBA" id="ARBA00023136"/>
    </source>
</evidence>
<keyword evidence="5" id="KW-0067">ATP-binding</keyword>
<evidence type="ECO:0000256" key="6">
    <source>
        <dbReference type="ARBA" id="ARBA00022989"/>
    </source>
</evidence>
<evidence type="ECO:0000256" key="11">
    <source>
        <dbReference type="SAM" id="SignalP"/>
    </source>
</evidence>
<dbReference type="InterPro" id="IPR013525">
    <property type="entry name" value="ABC2_TM"/>
</dbReference>
<dbReference type="InterPro" id="IPR003439">
    <property type="entry name" value="ABC_transporter-like_ATP-bd"/>
</dbReference>
<keyword evidence="8" id="KW-1015">Disulfide bond</keyword>
<feature type="transmembrane region" description="Helical" evidence="10">
    <location>
        <begin position="896"/>
        <end position="914"/>
    </location>
</feature>
<comment type="caution">
    <text evidence="14">The sequence shown here is derived from an EMBL/GenBank/DDBJ whole genome shotgun (WGS) entry which is preliminary data.</text>
</comment>
<comment type="subcellular location">
    <subcellularLocation>
        <location evidence="1">Membrane</location>
        <topology evidence="1">Multi-pass membrane protein</topology>
    </subcellularLocation>
</comment>
<evidence type="ECO:0000256" key="10">
    <source>
        <dbReference type="SAM" id="Phobius"/>
    </source>
</evidence>
<name>A0A0L6UGW3_9BASI</name>
<feature type="chain" id="PRO_5005567682" description="ABC transporter domain-containing protein" evidence="11">
    <location>
        <begin position="22"/>
        <end position="1066"/>
    </location>
</feature>
<reference evidence="14 15" key="1">
    <citation type="submission" date="2015-08" db="EMBL/GenBank/DDBJ databases">
        <title>Next Generation Sequencing and Analysis of the Genome of Puccinia sorghi L Schw, the Causal Agent of Maize Common Rust.</title>
        <authorList>
            <person name="Rochi L."/>
            <person name="Burguener G."/>
            <person name="Darino M."/>
            <person name="Turjanski A."/>
            <person name="Kreff E."/>
            <person name="Dieguez M.J."/>
            <person name="Sacco F."/>
        </authorList>
    </citation>
    <scope>NUCLEOTIDE SEQUENCE [LARGE SCALE GENOMIC DNA]</scope>
    <source>
        <strain evidence="14 15">RO10H11247</strain>
    </source>
</reference>
<keyword evidence="11" id="KW-0732">Signal</keyword>
<evidence type="ECO:0000259" key="13">
    <source>
        <dbReference type="PROSITE" id="PS50893"/>
    </source>
</evidence>
<evidence type="ECO:0000256" key="3">
    <source>
        <dbReference type="ARBA" id="ARBA00022692"/>
    </source>
</evidence>
<feature type="transmembrane region" description="Helical" evidence="10">
    <location>
        <begin position="845"/>
        <end position="866"/>
    </location>
</feature>
<dbReference type="EMBL" id="LAVV01012095">
    <property type="protein sequence ID" value="KNZ47030.1"/>
    <property type="molecule type" value="Genomic_DNA"/>
</dbReference>
<evidence type="ECO:0000256" key="2">
    <source>
        <dbReference type="ARBA" id="ARBA00022448"/>
    </source>
</evidence>
<dbReference type="InterPro" id="IPR017871">
    <property type="entry name" value="ABC_transporter-like_CS"/>
</dbReference>
<feature type="compositionally biased region" description="Acidic residues" evidence="9">
    <location>
        <begin position="686"/>
        <end position="695"/>
    </location>
</feature>
<dbReference type="OrthoDB" id="66620at2759"/>
<proteinExistence type="predicted"/>
<evidence type="ECO:0000313" key="14">
    <source>
        <dbReference type="EMBL" id="KNZ47030.1"/>
    </source>
</evidence>
<dbReference type="PANTHER" id="PTHR48041">
    <property type="entry name" value="ABC TRANSPORTER G FAMILY MEMBER 28"/>
    <property type="match status" value="1"/>
</dbReference>
<feature type="transmembrane region" description="Helical" evidence="10">
    <location>
        <begin position="953"/>
        <end position="973"/>
    </location>
</feature>
<dbReference type="GO" id="GO:0016020">
    <property type="term" value="C:membrane"/>
    <property type="evidence" value="ECO:0007669"/>
    <property type="project" value="UniProtKB-SubCell"/>
</dbReference>
<dbReference type="InterPro" id="IPR050352">
    <property type="entry name" value="ABCG_transporters"/>
</dbReference>
<dbReference type="GO" id="GO:0140359">
    <property type="term" value="F:ABC-type transporter activity"/>
    <property type="evidence" value="ECO:0007669"/>
    <property type="project" value="InterPro"/>
</dbReference>
<feature type="signal peptide" evidence="11">
    <location>
        <begin position="1"/>
        <end position="21"/>
    </location>
</feature>
<gene>
    <name evidence="14" type="ORF">VP01_673g1</name>
</gene>
<dbReference type="InterPro" id="IPR003593">
    <property type="entry name" value="AAA+_ATPase"/>
</dbReference>
<feature type="transmembrane region" description="Helical" evidence="10">
    <location>
        <begin position="1040"/>
        <end position="1062"/>
    </location>
</feature>
<feature type="domain" description="EGF-like" evidence="12">
    <location>
        <begin position="88"/>
        <end position="128"/>
    </location>
</feature>
<keyword evidence="6 10" id="KW-1133">Transmembrane helix</keyword>
<dbReference type="AlphaFoldDB" id="A0A0L6UGW3"/>
<keyword evidence="7 10" id="KW-0472">Membrane</keyword>
<dbReference type="InterPro" id="IPR043926">
    <property type="entry name" value="ABCG_dom"/>
</dbReference>
<evidence type="ECO:0000256" key="8">
    <source>
        <dbReference type="PROSITE-ProRule" id="PRU00076"/>
    </source>
</evidence>
<feature type="transmembrane region" description="Helical" evidence="10">
    <location>
        <begin position="347"/>
        <end position="369"/>
    </location>
</feature>
<feature type="region of interest" description="Disordered" evidence="9">
    <location>
        <begin position="662"/>
        <end position="695"/>
    </location>
</feature>
<dbReference type="Pfam" id="PF19055">
    <property type="entry name" value="ABC2_membrane_7"/>
    <property type="match status" value="1"/>
</dbReference>
<dbReference type="PROSITE" id="PS50893">
    <property type="entry name" value="ABC_TRANSPORTER_2"/>
    <property type="match status" value="1"/>
</dbReference>
<dbReference type="VEuPathDB" id="FungiDB:VP01_673g1"/>
<dbReference type="InterPro" id="IPR027417">
    <property type="entry name" value="P-loop_NTPase"/>
</dbReference>
<keyword evidence="8" id="KW-0245">EGF-like domain</keyword>
<dbReference type="PROSITE" id="PS50026">
    <property type="entry name" value="EGF_3"/>
    <property type="match status" value="1"/>
</dbReference>
<evidence type="ECO:0000256" key="1">
    <source>
        <dbReference type="ARBA" id="ARBA00004141"/>
    </source>
</evidence>
<evidence type="ECO:0000256" key="5">
    <source>
        <dbReference type="ARBA" id="ARBA00022840"/>
    </source>
</evidence>
<dbReference type="PROSITE" id="PS00022">
    <property type="entry name" value="EGF_1"/>
    <property type="match status" value="1"/>
</dbReference>
<evidence type="ECO:0000313" key="15">
    <source>
        <dbReference type="Proteomes" id="UP000037035"/>
    </source>
</evidence>
<evidence type="ECO:0000256" key="4">
    <source>
        <dbReference type="ARBA" id="ARBA00022741"/>
    </source>
</evidence>
<keyword evidence="3 10" id="KW-0812">Transmembrane</keyword>
<keyword evidence="15" id="KW-1185">Reference proteome</keyword>
<dbReference type="Gene3D" id="3.40.50.300">
    <property type="entry name" value="P-loop containing nucleotide triphosphate hydrolases"/>
    <property type="match status" value="1"/>
</dbReference>
<comment type="caution">
    <text evidence="8">Lacks conserved residue(s) required for the propagation of feature annotation.</text>
</comment>
<dbReference type="STRING" id="27349.A0A0L6UGW3"/>
<evidence type="ECO:0000256" key="9">
    <source>
        <dbReference type="SAM" id="MobiDB-lite"/>
    </source>
</evidence>